<feature type="domain" description="FAD-binding PCMH-type" evidence="4">
    <location>
        <begin position="1"/>
        <end position="165"/>
    </location>
</feature>
<dbReference type="SUPFAM" id="SSF56176">
    <property type="entry name" value="FAD-binding/transporter-associated domain-like"/>
    <property type="match status" value="1"/>
</dbReference>
<dbReference type="Proteomes" id="UP000233256">
    <property type="component" value="Unassembled WGS sequence"/>
</dbReference>
<evidence type="ECO:0000259" key="4">
    <source>
        <dbReference type="PROSITE" id="PS51387"/>
    </source>
</evidence>
<comment type="caution">
    <text evidence="5">The sequence shown here is derived from an EMBL/GenBank/DDBJ whole genome shotgun (WGS) entry which is preliminary data.</text>
</comment>
<dbReference type="InterPro" id="IPR016169">
    <property type="entry name" value="FAD-bd_PCMH_sub2"/>
</dbReference>
<protein>
    <recommendedName>
        <fullName evidence="4">FAD-binding PCMH-type domain-containing protein</fullName>
    </recommendedName>
</protein>
<evidence type="ECO:0000313" key="5">
    <source>
        <dbReference type="EMBL" id="PKK91945.1"/>
    </source>
</evidence>
<keyword evidence="3" id="KW-0560">Oxidoreductase</keyword>
<dbReference type="GO" id="GO:0016491">
    <property type="term" value="F:oxidoreductase activity"/>
    <property type="evidence" value="ECO:0007669"/>
    <property type="project" value="UniProtKB-KW"/>
</dbReference>
<evidence type="ECO:0000256" key="1">
    <source>
        <dbReference type="ARBA" id="ARBA00022630"/>
    </source>
</evidence>
<sequence length="281" mass="29532">MIQSFHSPSTPAEAVGLIRENPKARYLAGGTELNSMASPVQPDAVVSLNGLGLDKLTLSSEGIEIGAMVTLETLLKSAEKGEASELLAQACSNVGNRNIRNMATVGGNIAACKSCSDLIPPLLVLGARVETMTCDGNIVTIDLEDFLAGPRTDLILRIIVPAPAGSFHAGLCRYTRTANDLALVSVCAGLEMEGTRCIGATIALGGVAAKPLRVREIENAVIDRDMADNIDSICSLADQKIMESIIPITDHRGGADYKMTLARNLLREALIHAALKGGVSR</sequence>
<name>A0A2N1PUD2_9BACT</name>
<dbReference type="InterPro" id="IPR016166">
    <property type="entry name" value="FAD-bd_PCMH"/>
</dbReference>
<dbReference type="InterPro" id="IPR036683">
    <property type="entry name" value="CO_DH_flav_C_dom_sf"/>
</dbReference>
<evidence type="ECO:0000256" key="2">
    <source>
        <dbReference type="ARBA" id="ARBA00022827"/>
    </source>
</evidence>
<dbReference type="PROSITE" id="PS51387">
    <property type="entry name" value="FAD_PCMH"/>
    <property type="match status" value="1"/>
</dbReference>
<dbReference type="EMBL" id="PGXC01000001">
    <property type="protein sequence ID" value="PKK91945.1"/>
    <property type="molecule type" value="Genomic_DNA"/>
</dbReference>
<dbReference type="Gene3D" id="3.30.390.50">
    <property type="entry name" value="CO dehydrogenase flavoprotein, C-terminal domain"/>
    <property type="match status" value="1"/>
</dbReference>
<dbReference type="Gene3D" id="3.30.465.10">
    <property type="match status" value="1"/>
</dbReference>
<keyword evidence="2" id="KW-0274">FAD</keyword>
<dbReference type="InterPro" id="IPR036318">
    <property type="entry name" value="FAD-bd_PCMH-like_sf"/>
</dbReference>
<evidence type="ECO:0000313" key="6">
    <source>
        <dbReference type="Proteomes" id="UP000233256"/>
    </source>
</evidence>
<dbReference type="PANTHER" id="PTHR42659">
    <property type="entry name" value="XANTHINE DEHYDROGENASE SUBUNIT C-RELATED"/>
    <property type="match status" value="1"/>
</dbReference>
<dbReference type="AlphaFoldDB" id="A0A2N1PUD2"/>
<gene>
    <name evidence="5" type="ORF">CVV64_00525</name>
</gene>
<dbReference type="Gene3D" id="3.30.43.10">
    <property type="entry name" value="Uridine Diphospho-n-acetylenolpyruvylglucosamine Reductase, domain 2"/>
    <property type="match status" value="1"/>
</dbReference>
<proteinExistence type="predicted"/>
<organism evidence="5 6">
    <name type="scientific">Candidatus Wallbacteria bacterium HGW-Wallbacteria-1</name>
    <dbReference type="NCBI Taxonomy" id="2013854"/>
    <lineage>
        <taxon>Bacteria</taxon>
        <taxon>Candidatus Walliibacteriota</taxon>
    </lineage>
</organism>
<dbReference type="SUPFAM" id="SSF55447">
    <property type="entry name" value="CO dehydrogenase flavoprotein C-terminal domain-like"/>
    <property type="match status" value="1"/>
</dbReference>
<dbReference type="SMART" id="SM01092">
    <property type="entry name" value="CO_deh_flav_C"/>
    <property type="match status" value="1"/>
</dbReference>
<dbReference type="PANTHER" id="PTHR42659:SF2">
    <property type="entry name" value="XANTHINE DEHYDROGENASE SUBUNIT C-RELATED"/>
    <property type="match status" value="1"/>
</dbReference>
<dbReference type="GO" id="GO:0071949">
    <property type="term" value="F:FAD binding"/>
    <property type="evidence" value="ECO:0007669"/>
    <property type="project" value="InterPro"/>
</dbReference>
<dbReference type="InterPro" id="IPR051312">
    <property type="entry name" value="Diverse_Substr_Oxidored"/>
</dbReference>
<dbReference type="InterPro" id="IPR002346">
    <property type="entry name" value="Mopterin_DH_FAD-bd"/>
</dbReference>
<reference evidence="5 6" key="1">
    <citation type="journal article" date="2017" name="ISME J.">
        <title>Potential for microbial H2 and metal transformations associated with novel bacteria and archaea in deep terrestrial subsurface sediments.</title>
        <authorList>
            <person name="Hernsdorf A.W."/>
            <person name="Amano Y."/>
            <person name="Miyakawa K."/>
            <person name="Ise K."/>
            <person name="Suzuki Y."/>
            <person name="Anantharaman K."/>
            <person name="Probst A."/>
            <person name="Burstein D."/>
            <person name="Thomas B.C."/>
            <person name="Banfield J.F."/>
        </authorList>
    </citation>
    <scope>NUCLEOTIDE SEQUENCE [LARGE SCALE GENOMIC DNA]</scope>
    <source>
        <strain evidence="5">HGW-Wallbacteria-1</strain>
    </source>
</reference>
<dbReference type="Pfam" id="PF03450">
    <property type="entry name" value="CO_deh_flav_C"/>
    <property type="match status" value="1"/>
</dbReference>
<dbReference type="Pfam" id="PF00941">
    <property type="entry name" value="FAD_binding_5"/>
    <property type="match status" value="1"/>
</dbReference>
<accession>A0A2N1PUD2</accession>
<dbReference type="InterPro" id="IPR005107">
    <property type="entry name" value="CO_DH_flav_C"/>
</dbReference>
<keyword evidence="1" id="KW-0285">Flavoprotein</keyword>
<dbReference type="InterPro" id="IPR016167">
    <property type="entry name" value="FAD-bd_PCMH_sub1"/>
</dbReference>
<evidence type="ECO:0000256" key="3">
    <source>
        <dbReference type="ARBA" id="ARBA00023002"/>
    </source>
</evidence>